<evidence type="ECO:0000313" key="1">
    <source>
        <dbReference type="EMBL" id="CAH1772847.1"/>
    </source>
</evidence>
<sequence length="108" mass="11871">MPENPVTKIKRTLKILGIVTGCFLFIGIGGLIAGIVLLALYAQYWNDMESDQRVLAYVGVGALAVGVVFLAIGGAILFYLIRLYKKMKNLAKGVFSKLKTKFKKDEES</sequence>
<reference evidence="1" key="1">
    <citation type="submission" date="2022-03" db="EMBL/GenBank/DDBJ databases">
        <authorList>
            <person name="Martin C."/>
        </authorList>
    </citation>
    <scope>NUCLEOTIDE SEQUENCE</scope>
</reference>
<keyword evidence="2" id="KW-1185">Reference proteome</keyword>
<organism evidence="1 2">
    <name type="scientific">Owenia fusiformis</name>
    <name type="common">Polychaete worm</name>
    <dbReference type="NCBI Taxonomy" id="6347"/>
    <lineage>
        <taxon>Eukaryota</taxon>
        <taxon>Metazoa</taxon>
        <taxon>Spiralia</taxon>
        <taxon>Lophotrochozoa</taxon>
        <taxon>Annelida</taxon>
        <taxon>Polychaeta</taxon>
        <taxon>Sedentaria</taxon>
        <taxon>Canalipalpata</taxon>
        <taxon>Sabellida</taxon>
        <taxon>Oweniida</taxon>
        <taxon>Oweniidae</taxon>
        <taxon>Owenia</taxon>
    </lineage>
</organism>
<accession>A0A8J1UWY4</accession>
<protein>
    <submittedName>
        <fullName evidence="1">Uncharacterized protein</fullName>
    </submittedName>
</protein>
<name>A0A8J1UWY4_OWEFU</name>
<proteinExistence type="predicted"/>
<comment type="caution">
    <text evidence="1">The sequence shown here is derived from an EMBL/GenBank/DDBJ whole genome shotgun (WGS) entry which is preliminary data.</text>
</comment>
<dbReference type="AlphaFoldDB" id="A0A8J1UWY4"/>
<dbReference type="EMBL" id="CAIIXF020000001">
    <property type="protein sequence ID" value="CAH1772847.1"/>
    <property type="molecule type" value="Genomic_DNA"/>
</dbReference>
<dbReference type="Proteomes" id="UP000749559">
    <property type="component" value="Unassembled WGS sequence"/>
</dbReference>
<gene>
    <name evidence="1" type="ORF">OFUS_LOCUS539</name>
</gene>
<evidence type="ECO:0000313" key="2">
    <source>
        <dbReference type="Proteomes" id="UP000749559"/>
    </source>
</evidence>